<dbReference type="EMBL" id="OV725077">
    <property type="protein sequence ID" value="CAH1391344.1"/>
    <property type="molecule type" value="Genomic_DNA"/>
</dbReference>
<feature type="region of interest" description="Disordered" evidence="1">
    <location>
        <begin position="80"/>
        <end position="112"/>
    </location>
</feature>
<feature type="compositionally biased region" description="Basic and acidic residues" evidence="1">
    <location>
        <begin position="81"/>
        <end position="98"/>
    </location>
</feature>
<evidence type="ECO:0000313" key="4">
    <source>
        <dbReference type="Proteomes" id="UP001152798"/>
    </source>
</evidence>
<organism evidence="3 4">
    <name type="scientific">Nezara viridula</name>
    <name type="common">Southern green stink bug</name>
    <name type="synonym">Cimex viridulus</name>
    <dbReference type="NCBI Taxonomy" id="85310"/>
    <lineage>
        <taxon>Eukaryota</taxon>
        <taxon>Metazoa</taxon>
        <taxon>Ecdysozoa</taxon>
        <taxon>Arthropoda</taxon>
        <taxon>Hexapoda</taxon>
        <taxon>Insecta</taxon>
        <taxon>Pterygota</taxon>
        <taxon>Neoptera</taxon>
        <taxon>Paraneoptera</taxon>
        <taxon>Hemiptera</taxon>
        <taxon>Heteroptera</taxon>
        <taxon>Panheteroptera</taxon>
        <taxon>Pentatomomorpha</taxon>
        <taxon>Pentatomoidea</taxon>
        <taxon>Pentatomidae</taxon>
        <taxon>Pentatominae</taxon>
        <taxon>Nezara</taxon>
    </lineage>
</organism>
<reference evidence="3" key="1">
    <citation type="submission" date="2022-01" db="EMBL/GenBank/DDBJ databases">
        <authorList>
            <person name="King R."/>
        </authorList>
    </citation>
    <scope>NUCLEOTIDE SEQUENCE</scope>
</reference>
<sequence>MPTMSQETPVLKQDSEMTFHKKIFPKGTDKFFRLITQDRHLNFVFIFWKQHFIRLLTLTPILLLQLAAALAHLDWSRVSPKRRENTTADWRTSRRDTRVLNQGSGQTEAGFPSRCLPHQYGTSRTWNVRK</sequence>
<evidence type="ECO:0000313" key="3">
    <source>
        <dbReference type="EMBL" id="CAH1391344.1"/>
    </source>
</evidence>
<protein>
    <submittedName>
        <fullName evidence="3">Uncharacterized protein</fullName>
    </submittedName>
</protein>
<keyword evidence="2" id="KW-0472">Membrane</keyword>
<name>A0A9P0E077_NEZVI</name>
<proteinExistence type="predicted"/>
<evidence type="ECO:0000256" key="2">
    <source>
        <dbReference type="SAM" id="Phobius"/>
    </source>
</evidence>
<keyword evidence="2" id="KW-1133">Transmembrane helix</keyword>
<dbReference type="Proteomes" id="UP001152798">
    <property type="component" value="Chromosome 1"/>
</dbReference>
<keyword evidence="4" id="KW-1185">Reference proteome</keyword>
<evidence type="ECO:0000256" key="1">
    <source>
        <dbReference type="SAM" id="MobiDB-lite"/>
    </source>
</evidence>
<dbReference type="OrthoDB" id="10488629at2759"/>
<dbReference type="AlphaFoldDB" id="A0A9P0E077"/>
<keyword evidence="2" id="KW-0812">Transmembrane</keyword>
<accession>A0A9P0E077</accession>
<gene>
    <name evidence="3" type="ORF">NEZAVI_LOCUS2382</name>
</gene>
<feature type="transmembrane region" description="Helical" evidence="2">
    <location>
        <begin position="52"/>
        <end position="73"/>
    </location>
</feature>